<accession>A0ACB9PIJ7</accession>
<sequence length="276" mass="31361">MAPPAAASFPSESDDHSLVFTVRRLEPELIGPAKPTPREYLQPPFPCFEDLLFDVPGSAGVLHSPLLLVQVTRLKCGGFIFGLRLNHTMSDAAGLVQFMNALGEIARGADEPSIPPVWCRELLNARDPPQVTCVHREYEQVPDTKGTIIPLDDMAHRSFFFGPTEIAAVRRFIPHHLSQSSSAFEILTALLWRCRTLALQPDSDEEYQTFLYMEELMAQHPSSDKRPVNAYWGWLQCCYWGIKSGIVRKFIACSRRRSMEIPNEWSKWEEWCNVIN</sequence>
<reference evidence="1 2" key="1">
    <citation type="journal article" date="2022" name="DNA Res.">
        <title>Chromosomal-level genome assembly of the orchid tree Bauhinia variegata (Leguminosae; Cercidoideae) supports the allotetraploid origin hypothesis of Bauhinia.</title>
        <authorList>
            <person name="Zhong Y."/>
            <person name="Chen Y."/>
            <person name="Zheng D."/>
            <person name="Pang J."/>
            <person name="Liu Y."/>
            <person name="Luo S."/>
            <person name="Meng S."/>
            <person name="Qian L."/>
            <person name="Wei D."/>
            <person name="Dai S."/>
            <person name="Zhou R."/>
        </authorList>
    </citation>
    <scope>NUCLEOTIDE SEQUENCE [LARGE SCALE GENOMIC DNA]</scope>
    <source>
        <strain evidence="1">BV-YZ2020</strain>
    </source>
</reference>
<comment type="caution">
    <text evidence="1">The sequence shown here is derived from an EMBL/GenBank/DDBJ whole genome shotgun (WGS) entry which is preliminary data.</text>
</comment>
<keyword evidence="2" id="KW-1185">Reference proteome</keyword>
<organism evidence="1 2">
    <name type="scientific">Bauhinia variegata</name>
    <name type="common">Purple orchid tree</name>
    <name type="synonym">Phanera variegata</name>
    <dbReference type="NCBI Taxonomy" id="167791"/>
    <lineage>
        <taxon>Eukaryota</taxon>
        <taxon>Viridiplantae</taxon>
        <taxon>Streptophyta</taxon>
        <taxon>Embryophyta</taxon>
        <taxon>Tracheophyta</taxon>
        <taxon>Spermatophyta</taxon>
        <taxon>Magnoliopsida</taxon>
        <taxon>eudicotyledons</taxon>
        <taxon>Gunneridae</taxon>
        <taxon>Pentapetalae</taxon>
        <taxon>rosids</taxon>
        <taxon>fabids</taxon>
        <taxon>Fabales</taxon>
        <taxon>Fabaceae</taxon>
        <taxon>Cercidoideae</taxon>
        <taxon>Cercideae</taxon>
        <taxon>Bauhiniinae</taxon>
        <taxon>Bauhinia</taxon>
    </lineage>
</organism>
<protein>
    <submittedName>
        <fullName evidence="1">Uncharacterized protein</fullName>
    </submittedName>
</protein>
<proteinExistence type="predicted"/>
<evidence type="ECO:0000313" key="2">
    <source>
        <dbReference type="Proteomes" id="UP000828941"/>
    </source>
</evidence>
<dbReference type="EMBL" id="CM039429">
    <property type="protein sequence ID" value="KAI4347882.1"/>
    <property type="molecule type" value="Genomic_DNA"/>
</dbReference>
<gene>
    <name evidence="1" type="ORF">L6164_008658</name>
</gene>
<name>A0ACB9PIJ7_BAUVA</name>
<dbReference type="Proteomes" id="UP000828941">
    <property type="component" value="Chromosome 4"/>
</dbReference>
<evidence type="ECO:0000313" key="1">
    <source>
        <dbReference type="EMBL" id="KAI4347882.1"/>
    </source>
</evidence>